<protein>
    <submittedName>
        <fullName evidence="5">Non-ribosomal peptide synthetase</fullName>
    </submittedName>
</protein>
<dbReference type="InterPro" id="IPR010071">
    <property type="entry name" value="AA_adenyl_dom"/>
</dbReference>
<dbReference type="RefSeq" id="WP_099131826.1">
    <property type="nucleotide sequence ID" value="NZ_CAWNOJ010000064.1"/>
</dbReference>
<comment type="caution">
    <text evidence="5">The sequence shown here is derived from an EMBL/GenBank/DDBJ whole genome shotgun (WGS) entry which is preliminary data.</text>
</comment>
<dbReference type="FunFam" id="1.10.1200.10:FF:000016">
    <property type="entry name" value="Non-ribosomal peptide synthase"/>
    <property type="match status" value="1"/>
</dbReference>
<dbReference type="SUPFAM" id="SSF47336">
    <property type="entry name" value="ACP-like"/>
    <property type="match status" value="1"/>
</dbReference>
<sequence length="1073" mass="119597">MNNNAHQTMIFPASHSQEQLWFLNELAPDSQLAYTMAVRVSIDGELDVLKLQRAVNQVVSSQEILRTSFSYANGKLSQVVSPSATLPIHTMDYLNDMAGALRLINMEIKRKWSLEQAPLYRLLLIRTGQSHYELLLSTHHIVCDGISLQLLLKRIFTAYETGHDFMEADALQFADYAAWNKQTPHQGLDYWRSQLAGASTTLEIAPMTQRNDKQSFTGARIPLNFTYSEWQSMRQGATQIGVSAAAIFLAAYCIVLHRITDQDDILVGIPTSNRIRPELRNVIGYLSNICVFRSQYDEEQSVTDYLKSVQKTLSDLIDHSETPLPEILHTIEHVRSPGLPPLFQILFGYEQDTPHSFDAGSLHLTFSDVDTGASRLDLSLFLFEDPDRNTTGFLEYATDILDASTAIKISSMLEHVLKQFAHSTSMLLNELNMGHGDSRAVSNPIEPEFQSIPTQLSTLAKKQPEALALCDEHIQLTFHELNQQIMHAAGILNTHGIVAGSHVAIMGKRGVAWVVTMLAIWQLDAIYIPLDVTMPESRLQDMLSRLSNVTLIADETVPDSFRQWPPIQMASLWCHSPQHTENPALHVGTAAGYIMFTSGSTGQPKAVLVRQNNLVSTLSAFGHLLNIRPNDRMLALTTFSFDISLLELLLTLVHGGSVYIAPTTAQRDGSKLIECLNNHEITLAQATPITWSLALMTGWSPRENLTMLCGGEQLPQDLADRLCQPGMTLWNLYGPTETTIWSTAYQIQPRMNQRCVIRLGAPIAGTQVMVVDKHLQPVPKGFLGELMISGLGVSAGYYGNARETAQKFLPDPYTTGTRAYLTGDMVRMLPDNSLLYAGRRDDQIKLRGHRIELGEIEVTLRKLPNVKDAAVSLSAQGNESAARLQAFIIFSTHVEDEQAWMSHALNILKQDLPKAWIPTEYFRISDIPLTHNGKRDKKHLQTHAVRMSTTVESIAPRNGAEAKIHAVWSQLLGINHFGVTDDFFQLGGHSILVAQMVERIEMEFGERIPIADIYISPTIARIAATLESMQFDTGIKTEGVQGNWEFNTIALNSPNDTFNNHAHDPSSSQVQEK</sequence>
<dbReference type="InterPro" id="IPR036736">
    <property type="entry name" value="ACP-like_sf"/>
</dbReference>
<dbReference type="PROSITE" id="PS00012">
    <property type="entry name" value="PHOSPHOPANTETHEINE"/>
    <property type="match status" value="1"/>
</dbReference>
<dbReference type="NCBIfam" id="TIGR01733">
    <property type="entry name" value="AA-adenyl-dom"/>
    <property type="match status" value="1"/>
</dbReference>
<evidence type="ECO:0000313" key="6">
    <source>
        <dbReference type="Proteomes" id="UP000225605"/>
    </source>
</evidence>
<keyword evidence="2" id="KW-0596">Phosphopantetheine</keyword>
<dbReference type="Gene3D" id="1.10.1200.10">
    <property type="entry name" value="ACP-like"/>
    <property type="match status" value="1"/>
</dbReference>
<dbReference type="InterPro" id="IPR045851">
    <property type="entry name" value="AMP-bd_C_sf"/>
</dbReference>
<dbReference type="InterPro" id="IPR000873">
    <property type="entry name" value="AMP-dep_synth/lig_dom"/>
</dbReference>
<name>A0A2D0IUT9_9GAMM</name>
<proteinExistence type="predicted"/>
<dbReference type="GO" id="GO:0009366">
    <property type="term" value="C:enterobactin synthetase complex"/>
    <property type="evidence" value="ECO:0007669"/>
    <property type="project" value="TreeGrafter"/>
</dbReference>
<keyword evidence="3" id="KW-0597">Phosphoprotein</keyword>
<dbReference type="InterPro" id="IPR023213">
    <property type="entry name" value="CAT-like_dom_sf"/>
</dbReference>
<dbReference type="PANTHER" id="PTHR45527">
    <property type="entry name" value="NONRIBOSOMAL PEPTIDE SYNTHETASE"/>
    <property type="match status" value="1"/>
</dbReference>
<evidence type="ECO:0000256" key="1">
    <source>
        <dbReference type="ARBA" id="ARBA00001957"/>
    </source>
</evidence>
<dbReference type="PROSITE" id="PS00455">
    <property type="entry name" value="AMP_BINDING"/>
    <property type="match status" value="1"/>
</dbReference>
<dbReference type="Gene3D" id="3.40.50.980">
    <property type="match status" value="2"/>
</dbReference>
<dbReference type="Gene3D" id="3.30.559.10">
    <property type="entry name" value="Chloramphenicol acetyltransferase-like domain"/>
    <property type="match status" value="1"/>
</dbReference>
<feature type="domain" description="Carrier" evidence="4">
    <location>
        <begin position="955"/>
        <end position="1030"/>
    </location>
</feature>
<dbReference type="SUPFAM" id="SSF56801">
    <property type="entry name" value="Acetyl-CoA synthetase-like"/>
    <property type="match status" value="1"/>
</dbReference>
<dbReference type="Gene3D" id="3.30.559.30">
    <property type="entry name" value="Nonribosomal peptide synthetase, condensation domain"/>
    <property type="match status" value="1"/>
</dbReference>
<dbReference type="Pfam" id="PF00501">
    <property type="entry name" value="AMP-binding"/>
    <property type="match status" value="1"/>
</dbReference>
<dbReference type="Pfam" id="PF00550">
    <property type="entry name" value="PP-binding"/>
    <property type="match status" value="1"/>
</dbReference>
<dbReference type="InterPro" id="IPR006162">
    <property type="entry name" value="Ppantetheine_attach_site"/>
</dbReference>
<comment type="cofactor">
    <cofactor evidence="1">
        <name>pantetheine 4'-phosphate</name>
        <dbReference type="ChEBI" id="CHEBI:47942"/>
    </cofactor>
</comment>
<dbReference type="GO" id="GO:0031177">
    <property type="term" value="F:phosphopantetheine binding"/>
    <property type="evidence" value="ECO:0007669"/>
    <property type="project" value="TreeGrafter"/>
</dbReference>
<accession>A0A2D0IUT9</accession>
<dbReference type="Pfam" id="PF00668">
    <property type="entry name" value="Condensation"/>
    <property type="match status" value="1"/>
</dbReference>
<dbReference type="EMBL" id="NIBT01000005">
    <property type="protein sequence ID" value="PHM25647.1"/>
    <property type="molecule type" value="Genomic_DNA"/>
</dbReference>
<evidence type="ECO:0000259" key="4">
    <source>
        <dbReference type="PROSITE" id="PS50075"/>
    </source>
</evidence>
<dbReference type="GO" id="GO:0005829">
    <property type="term" value="C:cytosol"/>
    <property type="evidence" value="ECO:0007669"/>
    <property type="project" value="TreeGrafter"/>
</dbReference>
<evidence type="ECO:0000256" key="2">
    <source>
        <dbReference type="ARBA" id="ARBA00022450"/>
    </source>
</evidence>
<evidence type="ECO:0000256" key="3">
    <source>
        <dbReference type="ARBA" id="ARBA00022553"/>
    </source>
</evidence>
<dbReference type="GO" id="GO:0043041">
    <property type="term" value="P:amino acid activation for nonribosomal peptide biosynthetic process"/>
    <property type="evidence" value="ECO:0007669"/>
    <property type="project" value="TreeGrafter"/>
</dbReference>
<dbReference type="InterPro" id="IPR001242">
    <property type="entry name" value="Condensation_dom"/>
</dbReference>
<dbReference type="InterPro" id="IPR009081">
    <property type="entry name" value="PP-bd_ACP"/>
</dbReference>
<dbReference type="GO" id="GO:0072330">
    <property type="term" value="P:monocarboxylic acid biosynthetic process"/>
    <property type="evidence" value="ECO:0007669"/>
    <property type="project" value="UniProtKB-ARBA"/>
</dbReference>
<dbReference type="SUPFAM" id="SSF52777">
    <property type="entry name" value="CoA-dependent acyltransferases"/>
    <property type="match status" value="2"/>
</dbReference>
<dbReference type="PROSITE" id="PS50075">
    <property type="entry name" value="CARRIER"/>
    <property type="match status" value="1"/>
</dbReference>
<evidence type="ECO:0000313" key="5">
    <source>
        <dbReference type="EMBL" id="PHM25647.1"/>
    </source>
</evidence>
<dbReference type="Proteomes" id="UP000225605">
    <property type="component" value="Unassembled WGS sequence"/>
</dbReference>
<dbReference type="AlphaFoldDB" id="A0A2D0IUT9"/>
<reference evidence="5 6" key="1">
    <citation type="journal article" date="2017" name="Nat. Microbiol.">
        <title>Natural product diversity associated with the nematode symbionts Photorhabdus and Xenorhabdus.</title>
        <authorList>
            <person name="Tobias N.J."/>
            <person name="Wolff H."/>
            <person name="Djahanschiri B."/>
            <person name="Grundmann F."/>
            <person name="Kronenwerth M."/>
            <person name="Shi Y.M."/>
            <person name="Simonyi S."/>
            <person name="Grun P."/>
            <person name="Shapiro-Ilan D."/>
            <person name="Pidot S.J."/>
            <person name="Stinear T.P."/>
            <person name="Ebersberger I."/>
            <person name="Bode H.B."/>
        </authorList>
    </citation>
    <scope>NUCLEOTIDE SEQUENCE [LARGE SCALE GENOMIC DNA]</scope>
    <source>
        <strain evidence="5 6">DSM 16337</strain>
    </source>
</reference>
<dbReference type="Gene3D" id="2.30.38.10">
    <property type="entry name" value="Luciferase, Domain 3"/>
    <property type="match status" value="1"/>
</dbReference>
<dbReference type="Gene3D" id="3.30.300.30">
    <property type="match status" value="1"/>
</dbReference>
<dbReference type="PANTHER" id="PTHR45527:SF1">
    <property type="entry name" value="FATTY ACID SYNTHASE"/>
    <property type="match status" value="1"/>
</dbReference>
<gene>
    <name evidence="5" type="ORF">Xehl_01274</name>
</gene>
<organism evidence="5 6">
    <name type="scientific">Xenorhabdus ehlersii</name>
    <dbReference type="NCBI Taxonomy" id="290111"/>
    <lineage>
        <taxon>Bacteria</taxon>
        <taxon>Pseudomonadati</taxon>
        <taxon>Pseudomonadota</taxon>
        <taxon>Gammaproteobacteria</taxon>
        <taxon>Enterobacterales</taxon>
        <taxon>Morganellaceae</taxon>
        <taxon>Xenorhabdus</taxon>
    </lineage>
</organism>
<dbReference type="GO" id="GO:0009239">
    <property type="term" value="P:enterobactin biosynthetic process"/>
    <property type="evidence" value="ECO:0007669"/>
    <property type="project" value="TreeGrafter"/>
</dbReference>
<dbReference type="CDD" id="cd19531">
    <property type="entry name" value="LCL_NRPS-like"/>
    <property type="match status" value="1"/>
</dbReference>
<dbReference type="InterPro" id="IPR020845">
    <property type="entry name" value="AMP-binding_CS"/>
</dbReference>
<dbReference type="GO" id="GO:0047527">
    <property type="term" value="F:2,3-dihydroxybenzoate-serine ligase activity"/>
    <property type="evidence" value="ECO:0007669"/>
    <property type="project" value="TreeGrafter"/>
</dbReference>